<comment type="subcellular location">
    <subcellularLocation>
        <location evidence="1">Cytoplasmic vesicle membrane</location>
    </subcellularLocation>
</comment>
<evidence type="ECO:0000256" key="5">
    <source>
        <dbReference type="ARBA" id="ARBA00023329"/>
    </source>
</evidence>
<dbReference type="Pfam" id="PF00169">
    <property type="entry name" value="PH"/>
    <property type="match status" value="1"/>
</dbReference>
<evidence type="ECO:0000313" key="7">
    <source>
        <dbReference type="Ensembl" id="ENSEBUP00000022764.1"/>
    </source>
</evidence>
<dbReference type="OMA" id="CETISMR"/>
<name>A0A8C4R103_EPTBU</name>
<dbReference type="Gene3D" id="2.30.29.30">
    <property type="entry name" value="Pleckstrin-homology domain (PH domain)/Phosphotyrosine-binding domain (PTB)"/>
    <property type="match status" value="1"/>
</dbReference>
<dbReference type="PANTHER" id="PTHR12166:SF8">
    <property type="entry name" value="CALCIUM-DEPENDENT SECRETION ACTIVATOR"/>
    <property type="match status" value="1"/>
</dbReference>
<evidence type="ECO:0000256" key="2">
    <source>
        <dbReference type="ARBA" id="ARBA00022483"/>
    </source>
</evidence>
<evidence type="ECO:0000256" key="3">
    <source>
        <dbReference type="ARBA" id="ARBA00022723"/>
    </source>
</evidence>
<dbReference type="SUPFAM" id="SSF49562">
    <property type="entry name" value="C2 domain (Calcium/lipid-binding domain, CaLB)"/>
    <property type="match status" value="1"/>
</dbReference>
<keyword evidence="4" id="KW-0106">Calcium</keyword>
<dbReference type="SMART" id="SM00233">
    <property type="entry name" value="PH"/>
    <property type="match status" value="1"/>
</dbReference>
<keyword evidence="3" id="KW-0479">Metal-binding</keyword>
<dbReference type="Pfam" id="PF06292">
    <property type="entry name" value="MUN"/>
    <property type="match status" value="2"/>
</dbReference>
<dbReference type="SMART" id="SM01145">
    <property type="entry name" value="DUF1041"/>
    <property type="match status" value="1"/>
</dbReference>
<sequence length="940" mass="107102">MMVFLFRLNARGETTHSTECCSSLRSVYWFVFLCSRKVEQAFEAGGWSSHELRQAFFRCVERGLQNCETISMREVMQKTWMSKFEVLLQGVAEESSPHQPSLGKDQLLEMFQKVLGIPKLEHQRIYNACQLDNADEQVAQIRRELGRRRERAAFAAKMKTFLDSNMEKTYVEEVKTSIQQLIDNLESLPLGKGGPRNRLVQHPVVSGDIASGGRTLAKYNINISFSFEVVVMEATGLVSVPSGKQVYCTMEMEGGDKLQTEAVDADKPKWHTQGDFTTAAPLPVLKVRLLTIVNKMLSLEDKELGKVTLRPSPMTMKPPEFHDLITPRHSSDENLQLLLHLRMERPPNLKHSGYLLARGKNVWRSWKKRFYALIQGSACTYILCNFQENKVEPQSIIQLDGYTVDYAQLPSDVYGGQVHFSLVREGETFHFGCDDAQDAGLWVQALYRATGQTHRPTLHGQGSSRHRRTSNVGACSDLGTQLFLFDDHLLIDKVLAADPCDLDHESLFELLQRLTFRYRMKDPYCSLGWFSPGQLFMLDEYCSRYGVSGCHRHLCYLDQLINRAEDGIAIDPTLLHYSYAFCTSHITQNKPDGFSSITVAENAHYKEIKDRLKLMLEHQISHFRFYFPFGLPEGALKATVGLLERVLMEDMSTPVPAEQIHSLLSTCLRRAAMINYMGLSAENGVWGESNLMFLDMGLEELHALAEECVDMLLQSEEQHGMASGWELFKEYSESFWSLFAVDMDALLNHQPDYSWGIFFSVSPSQPSNKSATSLELLGKLQMLQSFITDLQWPNEKYAASIDSRLKNNANDVMHMCVCRMGTAFEAKLKKMSKGLQMRVDETLCSMYNLLGDAKQHLGVFCCSDKQKVCACLGVRFNSSPVRFIHGCHQHNVVANGSRDGHEANIFRRKMYEWFHMIICCNPAYRVHIHRFAFFQKITIN</sequence>
<dbReference type="GO" id="GO:0030659">
    <property type="term" value="C:cytoplasmic vesicle membrane"/>
    <property type="evidence" value="ECO:0007669"/>
    <property type="project" value="UniProtKB-SubCell"/>
</dbReference>
<evidence type="ECO:0000313" key="8">
    <source>
        <dbReference type="Proteomes" id="UP000694388"/>
    </source>
</evidence>
<organism evidence="7 8">
    <name type="scientific">Eptatretus burgeri</name>
    <name type="common">Inshore hagfish</name>
    <dbReference type="NCBI Taxonomy" id="7764"/>
    <lineage>
        <taxon>Eukaryota</taxon>
        <taxon>Metazoa</taxon>
        <taxon>Chordata</taxon>
        <taxon>Craniata</taxon>
        <taxon>Vertebrata</taxon>
        <taxon>Cyclostomata</taxon>
        <taxon>Myxini</taxon>
        <taxon>Myxiniformes</taxon>
        <taxon>Myxinidae</taxon>
        <taxon>Eptatretinae</taxon>
        <taxon>Eptatretus</taxon>
    </lineage>
</organism>
<proteinExistence type="predicted"/>
<dbReference type="PANTHER" id="PTHR12166">
    <property type="entry name" value="CALCIUM-DEPENDENT SECRETION ACTIVATOR"/>
    <property type="match status" value="1"/>
</dbReference>
<dbReference type="GO" id="GO:1990504">
    <property type="term" value="P:dense core granule exocytosis"/>
    <property type="evidence" value="ECO:0007669"/>
    <property type="project" value="InterPro"/>
</dbReference>
<dbReference type="AlphaFoldDB" id="A0A8C4R103"/>
<evidence type="ECO:0000256" key="1">
    <source>
        <dbReference type="ARBA" id="ARBA00004156"/>
    </source>
</evidence>
<dbReference type="InterPro" id="IPR057457">
    <property type="entry name" value="CAPS_C2"/>
</dbReference>
<dbReference type="GO" id="GO:0046872">
    <property type="term" value="F:metal ion binding"/>
    <property type="evidence" value="ECO:0007669"/>
    <property type="project" value="UniProtKB-KW"/>
</dbReference>
<dbReference type="SUPFAM" id="SSF50729">
    <property type="entry name" value="PH domain-like"/>
    <property type="match status" value="1"/>
</dbReference>
<evidence type="ECO:0000259" key="6">
    <source>
        <dbReference type="PROSITE" id="PS50003"/>
    </source>
</evidence>
<accession>A0A8C4R103</accession>
<reference evidence="7" key="1">
    <citation type="submission" date="2025-08" db="UniProtKB">
        <authorList>
            <consortium name="Ensembl"/>
        </authorList>
    </citation>
    <scope>IDENTIFICATION</scope>
</reference>
<feature type="domain" description="PH" evidence="6">
    <location>
        <begin position="348"/>
        <end position="451"/>
    </location>
</feature>
<keyword evidence="8" id="KW-1185">Reference proteome</keyword>
<keyword evidence="5" id="KW-0968">Cytoplasmic vesicle</keyword>
<dbReference type="InterPro" id="IPR033227">
    <property type="entry name" value="CAPS"/>
</dbReference>
<keyword evidence="2" id="KW-0268">Exocytosis</keyword>
<dbReference type="InterPro" id="IPR001849">
    <property type="entry name" value="PH_domain"/>
</dbReference>
<dbReference type="InterPro" id="IPR010439">
    <property type="entry name" value="MUN_dom"/>
</dbReference>
<dbReference type="Proteomes" id="UP000694388">
    <property type="component" value="Unplaced"/>
</dbReference>
<dbReference type="GO" id="GO:0016079">
    <property type="term" value="P:synaptic vesicle exocytosis"/>
    <property type="evidence" value="ECO:0007669"/>
    <property type="project" value="InterPro"/>
</dbReference>
<protein>
    <recommendedName>
        <fullName evidence="6">PH domain-containing protein</fullName>
    </recommendedName>
</protein>
<dbReference type="Pfam" id="PF25341">
    <property type="entry name" value="C2_CAPS"/>
    <property type="match status" value="1"/>
</dbReference>
<dbReference type="GO" id="GO:0098793">
    <property type="term" value="C:presynapse"/>
    <property type="evidence" value="ECO:0007669"/>
    <property type="project" value="GOC"/>
</dbReference>
<evidence type="ECO:0000256" key="4">
    <source>
        <dbReference type="ARBA" id="ARBA00022837"/>
    </source>
</evidence>
<dbReference type="InterPro" id="IPR011993">
    <property type="entry name" value="PH-like_dom_sf"/>
</dbReference>
<dbReference type="PROSITE" id="PS50003">
    <property type="entry name" value="PH_DOMAIN"/>
    <property type="match status" value="1"/>
</dbReference>
<dbReference type="GeneTree" id="ENSGT00590000083094"/>
<reference evidence="7" key="2">
    <citation type="submission" date="2025-09" db="UniProtKB">
        <authorList>
            <consortium name="Ensembl"/>
        </authorList>
    </citation>
    <scope>IDENTIFICATION</scope>
</reference>
<dbReference type="InterPro" id="IPR035892">
    <property type="entry name" value="C2_domain_sf"/>
</dbReference>
<dbReference type="Ensembl" id="ENSEBUT00000023340.1">
    <property type="protein sequence ID" value="ENSEBUP00000022764.1"/>
    <property type="gene ID" value="ENSEBUG00000014011.1"/>
</dbReference>